<evidence type="ECO:0000256" key="2">
    <source>
        <dbReference type="SAM" id="SignalP"/>
    </source>
</evidence>
<accession>A0A060DAF6</accession>
<dbReference type="Proteomes" id="UP000243670">
    <property type="component" value="Nucleomorph 3"/>
</dbReference>
<keyword evidence="4" id="KW-0542">Nucleomorph</keyword>
<feature type="compositionally biased region" description="Basic residues" evidence="1">
    <location>
        <begin position="481"/>
        <end position="495"/>
    </location>
</feature>
<geneLocation type="nucleomorph" evidence="4"/>
<feature type="signal peptide" evidence="2">
    <location>
        <begin position="1"/>
        <end position="20"/>
    </location>
</feature>
<name>A0A060DAF6_9EUKA</name>
<evidence type="ECO:0000313" key="4">
    <source>
        <dbReference type="EMBL" id="AIB09677.1"/>
    </source>
</evidence>
<dbReference type="EMBL" id="CP006628">
    <property type="protein sequence ID" value="AIB09880.1"/>
    <property type="molecule type" value="Genomic_DNA"/>
</dbReference>
<dbReference type="AlphaFoldDB" id="A0A060DAF6"/>
<protein>
    <submittedName>
        <fullName evidence="4">Uncharacterized protein</fullName>
    </submittedName>
</protein>
<dbReference type="EMBL" id="CP006629">
    <property type="protein sequence ID" value="AIB09939.1"/>
    <property type="molecule type" value="Genomic_DNA"/>
</dbReference>
<sequence>MTTPLARCLFLSMVIHVARTYTGRDGNLVFEIMRRYNKASSLRGEELKKFRETNESKRVFNYMPGKNVVRPFHFQDLNMVYMDNSYGNMHSLHREINAGLHSYTDIVKRANSYTAVITDPDKFRFAIDIDIEFNSREAKTGVIPGVPTVNFFVKAIVPVVMKITSTNDDMKRCRVSGALSAPRPNTSKYLKNIPAQGKDAVIDLENKVNGSMKMGIHVCFSNLFVTNGVYETIIDVLRVHEGIKDAYKDEKQNPMIGSIVASSDLLPPIRNIIDKVGKGQRGTCLLDVLTCKMQPLKVHFSGSWEADEDIHRVEAEYGPFFTQKIRKKNSRIVFVPEEKRTNSLFFKKISDAKRQLNRYGRSANSTQIVYGLVDPSIHLPVYVGVYECNTNILTEETKDALGLCFYDERRSWKEQIRLTMLRIDPGASCTDLEVEKNLLSVLVFSGHALNDKRGPVEAEHQRGISAPERVHDAPRDPPRRPCSHNHHPRVRGGGR</sequence>
<reference evidence="4 9" key="1">
    <citation type="journal article" date="2014" name="BMC Genomics">
        <title>Nucleomorph and plastid genome sequences of the chlorarachniophyte Lotharella oceanica: convergent reductive evolution and frequent recombination in nucleomorph-bearing algae.</title>
        <authorList>
            <person name="Tanifuji G."/>
            <person name="Onodera N.T."/>
            <person name="Brown M.W."/>
            <person name="Curtis B.A."/>
            <person name="Roger A.J."/>
            <person name="Ka-Shu Wong G."/>
            <person name="Melkonian M."/>
            <person name="Archibald J.M."/>
        </authorList>
    </citation>
    <scope>NUCLEOTIDE SEQUENCE [LARGE SCALE GENOMIC DNA]</scope>
    <source>
        <strain evidence="4 9">CCMP622</strain>
    </source>
</reference>
<proteinExistence type="predicted"/>
<gene>
    <name evidence="4" type="ORF">M951_chr1198</name>
    <name evidence="3" type="ORF">M951_chr133</name>
    <name evidence="6" type="ORF">M951_chr2188</name>
    <name evidence="5" type="ORF">M951_chr233</name>
    <name evidence="8" type="ORF">M951_chr3172</name>
    <name evidence="7" type="ORF">M951_chr333</name>
</gene>
<keyword evidence="2" id="KW-0732">Signal</keyword>
<evidence type="ECO:0000313" key="8">
    <source>
        <dbReference type="EMBL" id="AIB10069.1"/>
    </source>
</evidence>
<evidence type="ECO:0000313" key="5">
    <source>
        <dbReference type="EMBL" id="AIB09736.1"/>
    </source>
</evidence>
<evidence type="ECO:0000313" key="7">
    <source>
        <dbReference type="EMBL" id="AIB09939.1"/>
    </source>
</evidence>
<dbReference type="EMBL" id="CP006627">
    <property type="protein sequence ID" value="AIB09677.1"/>
    <property type="molecule type" value="Genomic_DNA"/>
</dbReference>
<feature type="chain" id="PRO_5007370211" evidence="2">
    <location>
        <begin position="21"/>
        <end position="495"/>
    </location>
</feature>
<evidence type="ECO:0000313" key="6">
    <source>
        <dbReference type="EMBL" id="AIB09880.1"/>
    </source>
</evidence>
<evidence type="ECO:0000313" key="3">
    <source>
        <dbReference type="EMBL" id="AIB09520.1"/>
    </source>
</evidence>
<dbReference type="EMBL" id="CP006628">
    <property type="protein sequence ID" value="AIB09736.1"/>
    <property type="molecule type" value="Genomic_DNA"/>
</dbReference>
<feature type="region of interest" description="Disordered" evidence="1">
    <location>
        <begin position="454"/>
        <end position="495"/>
    </location>
</feature>
<dbReference type="EMBL" id="CP006629">
    <property type="protein sequence ID" value="AIB10069.1"/>
    <property type="molecule type" value="Genomic_DNA"/>
</dbReference>
<evidence type="ECO:0000313" key="9">
    <source>
        <dbReference type="Proteomes" id="UP000243670"/>
    </source>
</evidence>
<evidence type="ECO:0000256" key="1">
    <source>
        <dbReference type="SAM" id="MobiDB-lite"/>
    </source>
</evidence>
<dbReference type="EMBL" id="CP006627">
    <property type="protein sequence ID" value="AIB09520.1"/>
    <property type="molecule type" value="Genomic_DNA"/>
</dbReference>
<dbReference type="Proteomes" id="UP000243670">
    <property type="component" value="Nucleomorph 1"/>
</dbReference>
<feature type="compositionally biased region" description="Basic and acidic residues" evidence="1">
    <location>
        <begin position="454"/>
        <end position="479"/>
    </location>
</feature>
<organism evidence="4 9">
    <name type="scientific">Lotharella oceanica</name>
    <dbReference type="NCBI Taxonomy" id="641309"/>
    <lineage>
        <taxon>Eukaryota</taxon>
        <taxon>Sar</taxon>
        <taxon>Rhizaria</taxon>
        <taxon>Cercozoa</taxon>
        <taxon>Chlorarachniophyceae</taxon>
        <taxon>Lotharella</taxon>
    </lineage>
</organism>
<dbReference type="Proteomes" id="UP000243670">
    <property type="component" value="Nucleomorph 2"/>
</dbReference>